<dbReference type="AlphaFoldDB" id="A0A4S5E2P3"/>
<gene>
    <name evidence="4" type="ORF">E8P82_11655</name>
</gene>
<evidence type="ECO:0000256" key="2">
    <source>
        <dbReference type="SAM" id="MobiDB-lite"/>
    </source>
</evidence>
<comment type="caution">
    <text evidence="4">The sequence shown here is derived from an EMBL/GenBank/DDBJ whole genome shotgun (WGS) entry which is preliminary data.</text>
</comment>
<evidence type="ECO:0000259" key="3">
    <source>
        <dbReference type="Pfam" id="PF11740"/>
    </source>
</evidence>
<dbReference type="Pfam" id="PF11740">
    <property type="entry name" value="KfrA_N"/>
    <property type="match status" value="1"/>
</dbReference>
<keyword evidence="5" id="KW-1185">Reference proteome</keyword>
<accession>A0A4S5E2P3</accession>
<evidence type="ECO:0000256" key="1">
    <source>
        <dbReference type="SAM" id="Coils"/>
    </source>
</evidence>
<feature type="coiled-coil region" evidence="1">
    <location>
        <begin position="175"/>
        <end position="202"/>
    </location>
</feature>
<evidence type="ECO:0000313" key="4">
    <source>
        <dbReference type="EMBL" id="THJ65620.1"/>
    </source>
</evidence>
<reference evidence="4 5" key="1">
    <citation type="submission" date="2019-04" db="EMBL/GenBank/DDBJ databases">
        <authorList>
            <person name="Liu Q."/>
            <person name="Xin Y.-H."/>
        </authorList>
    </citation>
    <scope>NUCLEOTIDE SEQUENCE [LARGE SCALE GENOMIC DNA]</scope>
    <source>
        <strain evidence="4 5">AM23</strain>
    </source>
</reference>
<sequence length="214" mass="22516">MTEELVPTGPSAGVGPVDAGAPVKERVYAAAETISAERNPTVSSVREAAGVSNADATRYLREWREEKAAAGSRIVATPQAVLEQAARLAGSVWADAVALATEQHAAVEAQWARDSQDKDTELAELVADLDKVTTEHTTETAGLRAELVAATDRAGAAESRATQAEEAAATSNAEISTLTRDLAAAQTRAETLQHAHDALIQRITPENTAQQPRQ</sequence>
<dbReference type="EMBL" id="SSWH01000010">
    <property type="protein sequence ID" value="THJ65620.1"/>
    <property type="molecule type" value="Genomic_DNA"/>
</dbReference>
<feature type="region of interest" description="Disordered" evidence="2">
    <location>
        <begin position="154"/>
        <end position="173"/>
    </location>
</feature>
<keyword evidence="1" id="KW-0175">Coiled coil</keyword>
<dbReference type="Proteomes" id="UP000305233">
    <property type="component" value="Unassembled WGS sequence"/>
</dbReference>
<evidence type="ECO:0000313" key="5">
    <source>
        <dbReference type="Proteomes" id="UP000305233"/>
    </source>
</evidence>
<protein>
    <submittedName>
        <fullName evidence="4">KfrA protein</fullName>
    </submittedName>
</protein>
<organism evidence="4 5">
    <name type="scientific">Arthrobacter echini</name>
    <dbReference type="NCBI Taxonomy" id="1529066"/>
    <lineage>
        <taxon>Bacteria</taxon>
        <taxon>Bacillati</taxon>
        <taxon>Actinomycetota</taxon>
        <taxon>Actinomycetes</taxon>
        <taxon>Micrococcales</taxon>
        <taxon>Micrococcaceae</taxon>
        <taxon>Arthrobacter</taxon>
    </lineage>
</organism>
<name>A0A4S5E2P3_9MICC</name>
<proteinExistence type="predicted"/>
<dbReference type="OrthoDB" id="4944700at2"/>
<dbReference type="InterPro" id="IPR021104">
    <property type="entry name" value="KfrA_DNA-bd_N"/>
</dbReference>
<feature type="domain" description="KfrA N-terminal DNA-binding" evidence="3">
    <location>
        <begin position="24"/>
        <end position="135"/>
    </location>
</feature>